<keyword evidence="10" id="KW-1185">Reference proteome</keyword>
<comment type="caution">
    <text evidence="9">The sequence shown here is derived from an EMBL/GenBank/DDBJ whole genome shotgun (WGS) entry which is preliminary data.</text>
</comment>
<dbReference type="RefSeq" id="WP_133683267.1">
    <property type="nucleotide sequence ID" value="NZ_SNZP01000015.1"/>
</dbReference>
<dbReference type="AlphaFoldDB" id="A0A4R7B135"/>
<evidence type="ECO:0000256" key="6">
    <source>
        <dbReference type="PROSITE-ProRule" id="PRU10007"/>
    </source>
</evidence>
<dbReference type="InterPro" id="IPR016162">
    <property type="entry name" value="Ald_DH_N"/>
</dbReference>
<keyword evidence="3" id="KW-0520">NAD</keyword>
<dbReference type="SUPFAM" id="SSF53720">
    <property type="entry name" value="ALDH-like"/>
    <property type="match status" value="1"/>
</dbReference>
<dbReference type="Gene3D" id="3.40.605.10">
    <property type="entry name" value="Aldehyde Dehydrogenase, Chain A, domain 1"/>
    <property type="match status" value="1"/>
</dbReference>
<sequence>MGNPLAEPVLLGEPLEAAFAELRQASREAPWPTLDERRQRLARLADMLLARQDAIADAISADFGHRSPMETQLAELFPSLEGIRHARSRLKRWMRPQRRGVSIWFRPGRNRVLPQPLGVVGIVVPWNYPLFLAIGPLVSALAAGNRAMIKMSEFTPRTGALLAECLEQALGRDVVRVFNGPVELAQHFCKLPFDHLLFTGSTPVGRQVMRAAADNLTPVTLELGGKSPVLVAPDADLARAAKSIVGGKLLNAGQTCVAPDYVLVPRRQRQTLIEALSAAAAKLYPHLAENADYSAIVNQRHYERLLGWVEEARAAGAQVLAVNPRAESLASVRKVPLTLVWQCPDETQLMREELFGPVLPIVEYDDLAQAIDYINQRPRPLALYLFSDDARVQETVLQRTVSGGVVINETMLHVIQDDLPFGGVGASGMGHYHGYEGFLSFSKLKPIYRQPRLNTRGFLLPPYGALARWLMKMMVR</sequence>
<evidence type="ECO:0000256" key="4">
    <source>
        <dbReference type="PIRNR" id="PIRNR036492"/>
    </source>
</evidence>
<dbReference type="GO" id="GO:0004029">
    <property type="term" value="F:aldehyde dehydrogenase (NAD+) activity"/>
    <property type="evidence" value="ECO:0007669"/>
    <property type="project" value="TreeGrafter"/>
</dbReference>
<evidence type="ECO:0000313" key="10">
    <source>
        <dbReference type="Proteomes" id="UP000295611"/>
    </source>
</evidence>
<feature type="active site" evidence="5 6">
    <location>
        <position position="222"/>
    </location>
</feature>
<dbReference type="GO" id="GO:0005737">
    <property type="term" value="C:cytoplasm"/>
    <property type="evidence" value="ECO:0007669"/>
    <property type="project" value="TreeGrafter"/>
</dbReference>
<dbReference type="PANTHER" id="PTHR43570:SF20">
    <property type="entry name" value="ALDEHYDE DEHYDROGENASE ALDX-RELATED"/>
    <property type="match status" value="1"/>
</dbReference>
<dbReference type="InterPro" id="IPR016160">
    <property type="entry name" value="Ald_DH_CS_CYS"/>
</dbReference>
<dbReference type="OrthoDB" id="6187633at2"/>
<evidence type="ECO:0000256" key="7">
    <source>
        <dbReference type="RuleBase" id="RU003345"/>
    </source>
</evidence>
<evidence type="ECO:0000256" key="2">
    <source>
        <dbReference type="ARBA" id="ARBA00023002"/>
    </source>
</evidence>
<dbReference type="InterPro" id="IPR012394">
    <property type="entry name" value="Aldehyde_DH_NAD(P)"/>
</dbReference>
<dbReference type="GO" id="GO:0006081">
    <property type="term" value="P:aldehyde metabolic process"/>
    <property type="evidence" value="ECO:0007669"/>
    <property type="project" value="InterPro"/>
</dbReference>
<dbReference type="InterPro" id="IPR016161">
    <property type="entry name" value="Ald_DH/histidinol_DH"/>
</dbReference>
<dbReference type="Pfam" id="PF00171">
    <property type="entry name" value="Aldedh"/>
    <property type="match status" value="1"/>
</dbReference>
<dbReference type="PROSITE" id="PS00687">
    <property type="entry name" value="ALDEHYDE_DEHYDR_GLU"/>
    <property type="match status" value="1"/>
</dbReference>
<dbReference type="InterPro" id="IPR015590">
    <property type="entry name" value="Aldehyde_DH_dom"/>
</dbReference>
<gene>
    <name evidence="9" type="ORF">DFP86_11558</name>
</gene>
<evidence type="ECO:0000256" key="5">
    <source>
        <dbReference type="PIRSR" id="PIRSR036492-1"/>
    </source>
</evidence>
<accession>A0A4R7B135</accession>
<dbReference type="PIRSF" id="PIRSF036492">
    <property type="entry name" value="ALDH"/>
    <property type="match status" value="1"/>
</dbReference>
<evidence type="ECO:0000256" key="3">
    <source>
        <dbReference type="ARBA" id="ARBA00023027"/>
    </source>
</evidence>
<name>A0A4R7B135_9NEIS</name>
<reference evidence="9 10" key="1">
    <citation type="submission" date="2019-03" db="EMBL/GenBank/DDBJ databases">
        <title>Genomic Encyclopedia of Type Strains, Phase III (KMG-III): the genomes of soil and plant-associated and newly described type strains.</title>
        <authorList>
            <person name="Whitman W."/>
        </authorList>
    </citation>
    <scope>NUCLEOTIDE SEQUENCE [LARGE SCALE GENOMIC DNA]</scope>
    <source>
        <strain evidence="9 10">CECT 8976</strain>
    </source>
</reference>
<feature type="domain" description="Aldehyde dehydrogenase" evidence="8">
    <location>
        <begin position="16"/>
        <end position="445"/>
    </location>
</feature>
<dbReference type="EMBL" id="SNZP01000015">
    <property type="protein sequence ID" value="TDR73026.1"/>
    <property type="molecule type" value="Genomic_DNA"/>
</dbReference>
<protein>
    <recommendedName>
        <fullName evidence="4">Aldehyde dehydrogenase</fullName>
    </recommendedName>
</protein>
<evidence type="ECO:0000313" key="9">
    <source>
        <dbReference type="EMBL" id="TDR73026.1"/>
    </source>
</evidence>
<evidence type="ECO:0000259" key="8">
    <source>
        <dbReference type="Pfam" id="PF00171"/>
    </source>
</evidence>
<organism evidence="9 10">
    <name type="scientific">Paludibacterium purpuratum</name>
    <dbReference type="NCBI Taxonomy" id="1144873"/>
    <lineage>
        <taxon>Bacteria</taxon>
        <taxon>Pseudomonadati</taxon>
        <taxon>Pseudomonadota</taxon>
        <taxon>Betaproteobacteria</taxon>
        <taxon>Neisseriales</taxon>
        <taxon>Chromobacteriaceae</taxon>
        <taxon>Paludibacterium</taxon>
    </lineage>
</organism>
<dbReference type="Gene3D" id="3.40.309.10">
    <property type="entry name" value="Aldehyde Dehydrogenase, Chain A, domain 2"/>
    <property type="match status" value="1"/>
</dbReference>
<dbReference type="InterPro" id="IPR016163">
    <property type="entry name" value="Ald_DH_C"/>
</dbReference>
<dbReference type="FunFam" id="3.40.309.10:FF:000003">
    <property type="entry name" value="Aldehyde dehydrogenase"/>
    <property type="match status" value="1"/>
</dbReference>
<dbReference type="PROSITE" id="PS00070">
    <property type="entry name" value="ALDEHYDE_DEHYDR_CYS"/>
    <property type="match status" value="1"/>
</dbReference>
<dbReference type="InterPro" id="IPR029510">
    <property type="entry name" value="Ald_DH_CS_GLU"/>
</dbReference>
<dbReference type="CDD" id="cd07133">
    <property type="entry name" value="ALDH_CALDH_CalB"/>
    <property type="match status" value="1"/>
</dbReference>
<feature type="active site" evidence="5">
    <location>
        <position position="256"/>
    </location>
</feature>
<dbReference type="Proteomes" id="UP000295611">
    <property type="component" value="Unassembled WGS sequence"/>
</dbReference>
<evidence type="ECO:0000256" key="1">
    <source>
        <dbReference type="ARBA" id="ARBA00009986"/>
    </source>
</evidence>
<comment type="similarity">
    <text evidence="1 4 7">Belongs to the aldehyde dehydrogenase family.</text>
</comment>
<dbReference type="PANTHER" id="PTHR43570">
    <property type="entry name" value="ALDEHYDE DEHYDROGENASE"/>
    <property type="match status" value="1"/>
</dbReference>
<keyword evidence="2 4" id="KW-0560">Oxidoreductase</keyword>
<proteinExistence type="inferred from homology"/>